<evidence type="ECO:0000313" key="2">
    <source>
        <dbReference type="EMBL" id="EGG04228.1"/>
    </source>
</evidence>
<dbReference type="GeneID" id="18935187"/>
<dbReference type="InParanoid" id="F4RTA6"/>
<accession>F4RTA6</accession>
<dbReference type="KEGG" id="mlr:MELLADRAFT_89429"/>
<organism evidence="3">
    <name type="scientific">Melampsora larici-populina (strain 98AG31 / pathotype 3-4-7)</name>
    <name type="common">Poplar leaf rust fungus</name>
    <dbReference type="NCBI Taxonomy" id="747676"/>
    <lineage>
        <taxon>Eukaryota</taxon>
        <taxon>Fungi</taxon>
        <taxon>Dikarya</taxon>
        <taxon>Basidiomycota</taxon>
        <taxon>Pucciniomycotina</taxon>
        <taxon>Pucciniomycetes</taxon>
        <taxon>Pucciniales</taxon>
        <taxon>Melampsoraceae</taxon>
        <taxon>Melampsora</taxon>
    </lineage>
</organism>
<dbReference type="Proteomes" id="UP000001072">
    <property type="component" value="Unassembled WGS sequence"/>
</dbReference>
<dbReference type="HOGENOM" id="CLU_1750098_0_0_1"/>
<evidence type="ECO:0000256" key="1">
    <source>
        <dbReference type="SAM" id="MobiDB-lite"/>
    </source>
</evidence>
<proteinExistence type="predicted"/>
<dbReference type="RefSeq" id="XP_007412357.1">
    <property type="nucleotide sequence ID" value="XM_007412295.1"/>
</dbReference>
<dbReference type="EMBL" id="GL883119">
    <property type="protein sequence ID" value="EGG04228.1"/>
    <property type="molecule type" value="Genomic_DNA"/>
</dbReference>
<reference evidence="3" key="1">
    <citation type="journal article" date="2011" name="Proc. Natl. Acad. Sci. U.S.A.">
        <title>Obligate biotrophy features unraveled by the genomic analysis of rust fungi.</title>
        <authorList>
            <person name="Duplessis S."/>
            <person name="Cuomo C.A."/>
            <person name="Lin Y.-C."/>
            <person name="Aerts A."/>
            <person name="Tisserant E."/>
            <person name="Veneault-Fourrey C."/>
            <person name="Joly D.L."/>
            <person name="Hacquard S."/>
            <person name="Amselem J."/>
            <person name="Cantarel B.L."/>
            <person name="Chiu R."/>
            <person name="Coutinho P.M."/>
            <person name="Feau N."/>
            <person name="Field M."/>
            <person name="Frey P."/>
            <person name="Gelhaye E."/>
            <person name="Goldberg J."/>
            <person name="Grabherr M.G."/>
            <person name="Kodira C.D."/>
            <person name="Kohler A."/>
            <person name="Kuees U."/>
            <person name="Lindquist E.A."/>
            <person name="Lucas S.M."/>
            <person name="Mago R."/>
            <person name="Mauceli E."/>
            <person name="Morin E."/>
            <person name="Murat C."/>
            <person name="Pangilinan J.L."/>
            <person name="Park R."/>
            <person name="Pearson M."/>
            <person name="Quesneville H."/>
            <person name="Rouhier N."/>
            <person name="Sakthikumar S."/>
            <person name="Salamov A.A."/>
            <person name="Schmutz J."/>
            <person name="Selles B."/>
            <person name="Shapiro H."/>
            <person name="Tanguay P."/>
            <person name="Tuskan G.A."/>
            <person name="Henrissat B."/>
            <person name="Van de Peer Y."/>
            <person name="Rouze P."/>
            <person name="Ellis J.G."/>
            <person name="Dodds P.N."/>
            <person name="Schein J.E."/>
            <person name="Zhong S."/>
            <person name="Hamelin R.C."/>
            <person name="Grigoriev I.V."/>
            <person name="Szabo L.J."/>
            <person name="Martin F."/>
        </authorList>
    </citation>
    <scope>NUCLEOTIDE SEQUENCE [LARGE SCALE GENOMIC DNA]</scope>
    <source>
        <strain evidence="3">98AG31 / pathotype 3-4-7</strain>
    </source>
</reference>
<feature type="compositionally biased region" description="Basic residues" evidence="1">
    <location>
        <begin position="117"/>
        <end position="138"/>
    </location>
</feature>
<dbReference type="VEuPathDB" id="FungiDB:MELLADRAFT_89429"/>
<keyword evidence="3" id="KW-1185">Reference proteome</keyword>
<name>F4RTA6_MELLP</name>
<protein>
    <submittedName>
        <fullName evidence="2">Uncharacterized protein</fullName>
    </submittedName>
</protein>
<feature type="region of interest" description="Disordered" evidence="1">
    <location>
        <begin position="79"/>
        <end position="149"/>
    </location>
</feature>
<dbReference type="AlphaFoldDB" id="F4RTA6"/>
<gene>
    <name evidence="2" type="ORF">MELLADRAFT_89429</name>
</gene>
<feature type="compositionally biased region" description="Low complexity" evidence="1">
    <location>
        <begin position="98"/>
        <end position="114"/>
    </location>
</feature>
<evidence type="ECO:0000313" key="3">
    <source>
        <dbReference type="Proteomes" id="UP000001072"/>
    </source>
</evidence>
<sequence length="149" mass="15342">MGLVFSYLGSWKYSIKSKTIMLPPSSSLPASSAIAPPITGPTLHPRTPTQPRPGFIAQSPDLRVTTFCLSPIPKSLESDADPSVYEVSSNGESDTTDGIGSVGSVEVVGNVGPSTGSKKKKAACKSKAKVHVVKRRGRPCGSGASSGLA</sequence>